<gene>
    <name evidence="2" type="primary">LOC112684485</name>
</gene>
<dbReference type="OrthoDB" id="10062872at2759"/>
<dbReference type="GeneID" id="112684485"/>
<sequence length="145" mass="17252">MDILSDELPEEILPLLDWFEENYKGRVHRNQRRNARFPPNLWNVHKRVLNKNDRIKNYAEAANRRLNVQMGVTNPTLWAFISCLRKIQSGRDTFYCQLEASKSPPKKQKKFLDVDKRIFKIVSNYNNRDILTFLRGIAHNLSMIH</sequence>
<dbReference type="AlphaFoldDB" id="A0A8B8FML0"/>
<evidence type="ECO:0000313" key="2">
    <source>
        <dbReference type="RefSeq" id="XP_025411823.1"/>
    </source>
</evidence>
<evidence type="ECO:0000313" key="1">
    <source>
        <dbReference type="Proteomes" id="UP000694846"/>
    </source>
</evidence>
<name>A0A8B8FML0_9HEMI</name>
<protein>
    <submittedName>
        <fullName evidence="2">Uncharacterized protein LOC112684485</fullName>
    </submittedName>
</protein>
<reference evidence="2" key="1">
    <citation type="submission" date="2025-08" db="UniProtKB">
        <authorList>
            <consortium name="RefSeq"/>
        </authorList>
    </citation>
    <scope>IDENTIFICATION</scope>
    <source>
        <tissue evidence="2">Whole body</tissue>
    </source>
</reference>
<organism evidence="1 2">
    <name type="scientific">Sipha flava</name>
    <name type="common">yellow sugarcane aphid</name>
    <dbReference type="NCBI Taxonomy" id="143950"/>
    <lineage>
        <taxon>Eukaryota</taxon>
        <taxon>Metazoa</taxon>
        <taxon>Ecdysozoa</taxon>
        <taxon>Arthropoda</taxon>
        <taxon>Hexapoda</taxon>
        <taxon>Insecta</taxon>
        <taxon>Pterygota</taxon>
        <taxon>Neoptera</taxon>
        <taxon>Paraneoptera</taxon>
        <taxon>Hemiptera</taxon>
        <taxon>Sternorrhyncha</taxon>
        <taxon>Aphidomorpha</taxon>
        <taxon>Aphidoidea</taxon>
        <taxon>Aphididae</taxon>
        <taxon>Sipha</taxon>
    </lineage>
</organism>
<proteinExistence type="predicted"/>
<dbReference type="Proteomes" id="UP000694846">
    <property type="component" value="Unplaced"/>
</dbReference>
<accession>A0A8B8FML0</accession>
<dbReference type="RefSeq" id="XP_025411823.1">
    <property type="nucleotide sequence ID" value="XM_025556038.1"/>
</dbReference>
<keyword evidence="1" id="KW-1185">Reference proteome</keyword>